<comment type="caution">
    <text evidence="5">The sequence shown here is derived from an EMBL/GenBank/DDBJ whole genome shotgun (WGS) entry which is preliminary data.</text>
</comment>
<evidence type="ECO:0000259" key="3">
    <source>
        <dbReference type="Pfam" id="PF13087"/>
    </source>
</evidence>
<dbReference type="Pfam" id="PF18741">
    <property type="entry name" value="MTES_1575"/>
    <property type="match status" value="1"/>
</dbReference>
<dbReference type="InterPro" id="IPR045055">
    <property type="entry name" value="DNA2/NAM7-like"/>
</dbReference>
<dbReference type="InterPro" id="IPR047187">
    <property type="entry name" value="SF1_C_Upf1"/>
</dbReference>
<organism evidence="5 6">
    <name type="scientific">Nesterenkonia salmonea</name>
    <dbReference type="NCBI Taxonomy" id="1804987"/>
    <lineage>
        <taxon>Bacteria</taxon>
        <taxon>Bacillati</taxon>
        <taxon>Actinomycetota</taxon>
        <taxon>Actinomycetes</taxon>
        <taxon>Micrococcales</taxon>
        <taxon>Micrococcaceae</taxon>
        <taxon>Nesterenkonia</taxon>
    </lineage>
</organism>
<dbReference type="InterPro" id="IPR027417">
    <property type="entry name" value="P-loop_NTPase"/>
</dbReference>
<dbReference type="RefSeq" id="WP_138253166.1">
    <property type="nucleotide sequence ID" value="NZ_VAVZ01000021.1"/>
</dbReference>
<dbReference type="Pfam" id="PF13087">
    <property type="entry name" value="AAA_12"/>
    <property type="match status" value="1"/>
</dbReference>
<evidence type="ECO:0000313" key="6">
    <source>
        <dbReference type="Proteomes" id="UP000310458"/>
    </source>
</evidence>
<feature type="compositionally biased region" description="Polar residues" evidence="1">
    <location>
        <begin position="359"/>
        <end position="370"/>
    </location>
</feature>
<dbReference type="Proteomes" id="UP000310458">
    <property type="component" value="Unassembled WGS sequence"/>
</dbReference>
<dbReference type="Pfam" id="PF13195">
    <property type="entry name" value="DUF4011"/>
    <property type="match status" value="1"/>
</dbReference>
<dbReference type="InterPro" id="IPR041679">
    <property type="entry name" value="DNA2/NAM7-like_C"/>
</dbReference>
<dbReference type="InterPro" id="IPR041677">
    <property type="entry name" value="DNA2/NAM7_AAA_11"/>
</dbReference>
<dbReference type="Gene3D" id="3.40.50.300">
    <property type="entry name" value="P-loop containing nucleotide triphosphate hydrolases"/>
    <property type="match status" value="3"/>
</dbReference>
<feature type="domain" description="DNA2/NAM7 helicase helicase" evidence="2">
    <location>
        <begin position="1251"/>
        <end position="1292"/>
    </location>
</feature>
<protein>
    <submittedName>
        <fullName evidence="5">DUF4011 domain-containing protein</fullName>
    </submittedName>
</protein>
<dbReference type="GO" id="GO:0004386">
    <property type="term" value="F:helicase activity"/>
    <property type="evidence" value="ECO:0007669"/>
    <property type="project" value="InterPro"/>
</dbReference>
<feature type="domain" description="DNA2/NAM7 helicase-like C-terminal" evidence="3">
    <location>
        <begin position="1315"/>
        <end position="1509"/>
    </location>
</feature>
<dbReference type="PANTHER" id="PTHR10887">
    <property type="entry name" value="DNA2/NAM7 HELICASE FAMILY"/>
    <property type="match status" value="1"/>
</dbReference>
<dbReference type="Pfam" id="PF13086">
    <property type="entry name" value="AAA_11"/>
    <property type="match status" value="2"/>
</dbReference>
<feature type="region of interest" description="Disordered" evidence="1">
    <location>
        <begin position="1654"/>
        <end position="1703"/>
    </location>
</feature>
<sequence>MGTLELSAQDGRIGVVIHLRESLNYALMHNQVPLISAAEITNTSTQDSPPLDLELHLDPIGPELELAAAPHTLHVPALTAGEIYSTPARDLHWPLSLPALLSLDSAAQTYLHAQEKTSGATPATAPITVLPEDVWGAEGIRESLAAFIRPHDPAITELMDETSAALEHFTGSAEIAGYHSGPGRVRQIVRGIYHVLSTLQLGHISTAESLMDGRHRIGSPSDVLERGRATTLELVTMMAAAIERAGIHSVVAVSERHALLSWLAEPHRLPAPVVDSPAAIATIADSQMFETLEVTGLCRGEQTMTFDDAAGHALHWWSSYEREGLYLIDVHAAQRRISALPNIRWEGDTRVVEVVKTAPASSTQRSTPAQPTEERPKEAGSPEAPLRIQRWRRSLLDLSYRNPLLRLRATYSAELHVPAGALDLLVELLASGMRLTVDEHGDIDDLHKAQGARTAADVDSGVLTTILEHEHRIFAVLGFTEFLRRLRSLQRRARTTAEETGANPLYIAAGLLTWEEAGPRGGRNRGGRAPLFLVPVNLSGGRGSTPFRVTLDETRETVANISVVEKIRSELGLTLESLLNPPMRDGRVDVHTALEHVRRTLLDERLEHFTVEESAHLALAQFSTLDLWRDMGENWQHFMTRPHVRHLVEHPGEPYDDAVATPDLEPLAETTMRLPVPADGSQIQAVQWASAGKSFILEGPPGTGKSQTITNLIAECVHRRKKVLFVAEKQAALDVVQRRLEDVGLGPFTLDVHGRNQSLTAVREQIRQALEVSAAQPVAWDAVQSRATSSAQQLADYPKRLHSPGPAELSAWQAHQLSLELSAEDGAPQAGLSIDRETARTLGDLSTVYDDAAAADRALIDLGTNPTSHPWALARVTPDQWSPQEATHAVTELLDAHHDVPDSPAAQLFSLALTSEQAEAVLGWIRALTPGFTASALDLDTEHLAQRAQEIDDRFWPFGKRRRKERLLDDISQHVSLRSAIDPDHLADHFRSLAALRQAWADVEAAFRSSDHAEEARRLAQEVFNNGQLLHVSAGQNERFAAAWSHLLDLLAADDRSVLRWARGITGHPNPTLSAALTACADAWRADSYDEVLLELGRWSALAAAAEALRSRGLETVTEAALNEQIPAGDVEQGLRRALTEAVLDERLHTTGLHRFDQTAHGRRIQQFTEATGRRRHMLRTQLPAELIEARQFAPNADVGAVAQLQQQIGRRRGGLRIRQLFDRFGDLITEAAPCLLMSPDSVARFLPADAVDFDVVVFDEASQIRVPEAIGAMGRGRSVVVVGDTKQMPPTSTFAHAESEDDHDDALVPADLDSILSEAHESGLPRLWLTWHYRSKDESLIAFSNRQYYQDRLSTFPAPPSASGSDAVRLRVVDGEWEGGRGAARVNRVEAEEVVAEVIELLTEDPDQSIGVVTFNVQQRDLLLDMLEASEEQLIQDALARDEEPLFVKNLENVQGDERDAVIFTLAFSRDANGRVPLQWGSMTTAGGERRLNVAVTRARQAVRIICSFEPHELDLRNSTSQGLADLKEYLLAARDGTERLTGTQDSAGAAADRHAEQVHNRLLKAGLEVIPRVGLSDFHVDFAVRWAGQPWVAVLLDGPEWAQRSTVGDRDALPQSVLVGTMGWSEVERIWLPEWLRDAEAVVERIRSAAESAAKHAQDAPDQTLTAPAHPESTAPEAGEPDGTDSETAESGTDESGPIRVEERHVEKVSYDELSQVMVQVLRRAFRAPEDDILRSVARLYGHQRMGPKIQKRLDEVFQCALAEGLIVSSGAGNYEPGPATPKDFI</sequence>
<evidence type="ECO:0000313" key="5">
    <source>
        <dbReference type="EMBL" id="TLP96802.1"/>
    </source>
</evidence>
<feature type="compositionally biased region" description="Acidic residues" evidence="1">
    <location>
        <begin position="1681"/>
        <end position="1690"/>
    </location>
</feature>
<feature type="region of interest" description="Disordered" evidence="1">
    <location>
        <begin position="357"/>
        <end position="384"/>
    </location>
</feature>
<feature type="domain" description="Restriction endonuclease type II-like" evidence="4">
    <location>
        <begin position="1558"/>
        <end position="1650"/>
    </location>
</feature>
<accession>A0A5R9BAD3</accession>
<dbReference type="InterPro" id="IPR025103">
    <property type="entry name" value="DUF4011"/>
</dbReference>
<dbReference type="EMBL" id="VAVZ01000021">
    <property type="protein sequence ID" value="TLP96802.1"/>
    <property type="molecule type" value="Genomic_DNA"/>
</dbReference>
<gene>
    <name evidence="5" type="ORF">FEF26_08785</name>
</gene>
<reference evidence="5 6" key="1">
    <citation type="submission" date="2019-05" db="EMBL/GenBank/DDBJ databases">
        <title>Nesterenkonia sp. GY074 isolated from the Southern Atlantic Ocean.</title>
        <authorList>
            <person name="Zhang G."/>
        </authorList>
    </citation>
    <scope>NUCLEOTIDE SEQUENCE [LARGE SCALE GENOMIC DNA]</scope>
    <source>
        <strain evidence="5 6">GY074</strain>
    </source>
</reference>
<dbReference type="PANTHER" id="PTHR10887:SF530">
    <property type="entry name" value="SUPERFAMILY I DNA HELICASES"/>
    <property type="match status" value="1"/>
</dbReference>
<evidence type="ECO:0000259" key="2">
    <source>
        <dbReference type="Pfam" id="PF13086"/>
    </source>
</evidence>
<evidence type="ECO:0000256" key="1">
    <source>
        <dbReference type="SAM" id="MobiDB-lite"/>
    </source>
</evidence>
<proteinExistence type="predicted"/>
<dbReference type="SUPFAM" id="SSF52540">
    <property type="entry name" value="P-loop containing nucleoside triphosphate hydrolases"/>
    <property type="match status" value="1"/>
</dbReference>
<dbReference type="InterPro" id="IPR049468">
    <property type="entry name" value="Restrct_endonuc-II-like_dom"/>
</dbReference>
<dbReference type="CDD" id="cd18808">
    <property type="entry name" value="SF1_C_Upf1"/>
    <property type="match status" value="1"/>
</dbReference>
<dbReference type="OrthoDB" id="9757917at2"/>
<name>A0A5R9BAD3_9MICC</name>
<feature type="domain" description="DNA2/NAM7 helicase helicase" evidence="2">
    <location>
        <begin position="679"/>
        <end position="790"/>
    </location>
</feature>
<keyword evidence="6" id="KW-1185">Reference proteome</keyword>
<evidence type="ECO:0000259" key="4">
    <source>
        <dbReference type="Pfam" id="PF18741"/>
    </source>
</evidence>